<evidence type="ECO:0000313" key="3">
    <source>
        <dbReference type="Proteomes" id="UP000188268"/>
    </source>
</evidence>
<keyword evidence="1" id="KW-0472">Membrane</keyword>
<dbReference type="EMBL" id="AWWV01010431">
    <property type="protein sequence ID" value="OMO79283.1"/>
    <property type="molecule type" value="Genomic_DNA"/>
</dbReference>
<dbReference type="GO" id="GO:0016020">
    <property type="term" value="C:membrane"/>
    <property type="evidence" value="ECO:0007669"/>
    <property type="project" value="TreeGrafter"/>
</dbReference>
<comment type="caution">
    <text evidence="2">The sequence shown here is derived from an EMBL/GenBank/DDBJ whole genome shotgun (WGS) entry which is preliminary data.</text>
</comment>
<name>A0A1R3I9K6_COCAP</name>
<evidence type="ECO:0000256" key="1">
    <source>
        <dbReference type="SAM" id="Phobius"/>
    </source>
</evidence>
<gene>
    <name evidence="2" type="ORF">CCACVL1_13788</name>
</gene>
<protein>
    <submittedName>
        <fullName evidence="2">Zinc finger, RING/FYVE/PHD-type</fullName>
    </submittedName>
</protein>
<keyword evidence="1" id="KW-1133">Transmembrane helix</keyword>
<dbReference type="PANTHER" id="PTHR23012">
    <property type="entry name" value="RING/FYVE/PHD ZINC FINGER DOMAIN-CONTAINING"/>
    <property type="match status" value="1"/>
</dbReference>
<organism evidence="2 3">
    <name type="scientific">Corchorus capsularis</name>
    <name type="common">Jute</name>
    <dbReference type="NCBI Taxonomy" id="210143"/>
    <lineage>
        <taxon>Eukaryota</taxon>
        <taxon>Viridiplantae</taxon>
        <taxon>Streptophyta</taxon>
        <taxon>Embryophyta</taxon>
        <taxon>Tracheophyta</taxon>
        <taxon>Spermatophyta</taxon>
        <taxon>Magnoliopsida</taxon>
        <taxon>eudicotyledons</taxon>
        <taxon>Gunneridae</taxon>
        <taxon>Pentapetalae</taxon>
        <taxon>rosids</taxon>
        <taxon>malvids</taxon>
        <taxon>Malvales</taxon>
        <taxon>Malvaceae</taxon>
        <taxon>Grewioideae</taxon>
        <taxon>Apeibeae</taxon>
        <taxon>Corchorus</taxon>
    </lineage>
</organism>
<keyword evidence="1" id="KW-0812">Transmembrane</keyword>
<dbReference type="GO" id="GO:0004842">
    <property type="term" value="F:ubiquitin-protein transferase activity"/>
    <property type="evidence" value="ECO:0007669"/>
    <property type="project" value="TreeGrafter"/>
</dbReference>
<sequence>MSEDEVVVGGEARLVKWPAGPGLLGGSRRQGVRRAEAYGSVLKKKQQAGRSSRVPWFQASNGWNMDEFVFLDEEEEFGHKSAECRICHDLDFITMLEAPCACKGTLKFLSIVLLRHVAILMHQSRDISNEDSFSVYLSLGVLIPCYIACLALNYSNCSKHNHRNGGLARAANAVGRNARETMQQRPESSLP</sequence>
<evidence type="ECO:0000313" key="2">
    <source>
        <dbReference type="EMBL" id="OMO79283.1"/>
    </source>
</evidence>
<dbReference type="InterPro" id="IPR033275">
    <property type="entry name" value="MARCH-like"/>
</dbReference>
<proteinExistence type="predicted"/>
<feature type="transmembrane region" description="Helical" evidence="1">
    <location>
        <begin position="133"/>
        <end position="154"/>
    </location>
</feature>
<keyword evidence="3" id="KW-1185">Reference proteome</keyword>
<dbReference type="Proteomes" id="UP000188268">
    <property type="component" value="Unassembled WGS sequence"/>
</dbReference>
<dbReference type="GO" id="GO:0016567">
    <property type="term" value="P:protein ubiquitination"/>
    <property type="evidence" value="ECO:0007669"/>
    <property type="project" value="TreeGrafter"/>
</dbReference>
<dbReference type="OrthoDB" id="273089at2759"/>
<dbReference type="Gramene" id="OMO79283">
    <property type="protein sequence ID" value="OMO79283"/>
    <property type="gene ID" value="CCACVL1_13788"/>
</dbReference>
<dbReference type="PANTHER" id="PTHR23012:SF215">
    <property type="entry name" value="RING_FYVE_PHD ZINC FINGER SUPERFAMILY PROTEIN"/>
    <property type="match status" value="1"/>
</dbReference>
<accession>A0A1R3I9K6</accession>
<reference evidence="2 3" key="1">
    <citation type="submission" date="2013-09" db="EMBL/GenBank/DDBJ databases">
        <title>Corchorus capsularis genome sequencing.</title>
        <authorList>
            <person name="Alam M."/>
            <person name="Haque M.S."/>
            <person name="Islam M.S."/>
            <person name="Emdad E.M."/>
            <person name="Islam M.M."/>
            <person name="Ahmed B."/>
            <person name="Halim A."/>
            <person name="Hossen Q.M.M."/>
            <person name="Hossain M.Z."/>
            <person name="Ahmed R."/>
            <person name="Khan M.M."/>
            <person name="Islam R."/>
            <person name="Rashid M.M."/>
            <person name="Khan S.A."/>
            <person name="Rahman M.S."/>
            <person name="Alam M."/>
        </authorList>
    </citation>
    <scope>NUCLEOTIDE SEQUENCE [LARGE SCALE GENOMIC DNA]</scope>
    <source>
        <strain evidence="3">cv. CVL-1</strain>
        <tissue evidence="2">Whole seedling</tissue>
    </source>
</reference>
<dbReference type="AlphaFoldDB" id="A0A1R3I9K6"/>